<dbReference type="SUPFAM" id="SSF56935">
    <property type="entry name" value="Porins"/>
    <property type="match status" value="1"/>
</dbReference>
<dbReference type="EMBL" id="SRIO01000016">
    <property type="protein sequence ID" value="TFZ81746.1"/>
    <property type="molecule type" value="Genomic_DNA"/>
</dbReference>
<reference evidence="1 2" key="1">
    <citation type="journal article" date="2019" name="ISME J.">
        <title>Candidatus Macondimonas diazotrophica, a novel gammaproteobacterial genus dominating crude-oil-contaminated coastal sediments.</title>
        <authorList>
            <person name="Karthikeyan S."/>
            <person name="Konstantinidis K."/>
        </authorList>
    </citation>
    <scope>NUCLEOTIDE SEQUENCE [LARGE SCALE GENOMIC DNA]</scope>
    <source>
        <strain evidence="1 2">KTK01</strain>
    </source>
</reference>
<keyword evidence="2" id="KW-1185">Reference proteome</keyword>
<dbReference type="RefSeq" id="WP_135282515.1">
    <property type="nucleotide sequence ID" value="NZ_SRIO01000016.1"/>
</dbReference>
<gene>
    <name evidence="1" type="ORF">E4680_11265</name>
</gene>
<proteinExistence type="predicted"/>
<sequence>MKKEIGLTILSLGMMTGVGQAEEAGLLSGEILERAYQAHIGFDGLSGSRFESKVLHPLGDHLFLSTDQHAPYPQQVGSFNLPLDALSAGVGGQYSLMPLLDGVSLDLFGELSYLNRYDAWFDTERWHGYGLGGGLRMGIQQALSLEFGVLQNALDNTRNNLTSELLSYSFGALYQLTPNLGLTASFMAGEYERDLRGQEISEWRIGARLGF</sequence>
<organism evidence="1 2">
    <name type="scientific">Candidatus Macondimonas diazotrophica</name>
    <dbReference type="NCBI Taxonomy" id="2305248"/>
    <lineage>
        <taxon>Bacteria</taxon>
        <taxon>Pseudomonadati</taxon>
        <taxon>Pseudomonadota</taxon>
        <taxon>Gammaproteobacteria</taxon>
        <taxon>Chromatiales</taxon>
        <taxon>Ectothiorhodospiraceae</taxon>
        <taxon>Candidatus Macondimonas</taxon>
    </lineage>
</organism>
<name>A0A4Z0F7S4_9GAMM</name>
<dbReference type="Proteomes" id="UP000297890">
    <property type="component" value="Unassembled WGS sequence"/>
</dbReference>
<evidence type="ECO:0000313" key="2">
    <source>
        <dbReference type="Proteomes" id="UP000297890"/>
    </source>
</evidence>
<evidence type="ECO:0000313" key="1">
    <source>
        <dbReference type="EMBL" id="TFZ81746.1"/>
    </source>
</evidence>
<dbReference type="AlphaFoldDB" id="A0A4Z0F7S4"/>
<protein>
    <submittedName>
        <fullName evidence="1">Uncharacterized protein</fullName>
    </submittedName>
</protein>
<accession>A0A4Z0F7S4</accession>
<comment type="caution">
    <text evidence="1">The sequence shown here is derived from an EMBL/GenBank/DDBJ whole genome shotgun (WGS) entry which is preliminary data.</text>
</comment>